<reference evidence="6" key="2">
    <citation type="submission" date="2010-01" db="EMBL/GenBank/DDBJ databases">
        <title>The complete genome of Conexibacter woesei DSM 14684.</title>
        <authorList>
            <consortium name="US DOE Joint Genome Institute (JGI-PGF)"/>
            <person name="Lucas S."/>
            <person name="Copeland A."/>
            <person name="Lapidus A."/>
            <person name="Glavina del Rio T."/>
            <person name="Dalin E."/>
            <person name="Tice H."/>
            <person name="Bruce D."/>
            <person name="Goodwin L."/>
            <person name="Pitluck S."/>
            <person name="Kyrpides N."/>
            <person name="Mavromatis K."/>
            <person name="Ivanova N."/>
            <person name="Mikhailova N."/>
            <person name="Chertkov O."/>
            <person name="Brettin T."/>
            <person name="Detter J.C."/>
            <person name="Han C."/>
            <person name="Larimer F."/>
            <person name="Land M."/>
            <person name="Hauser L."/>
            <person name="Markowitz V."/>
            <person name="Cheng J.-F."/>
            <person name="Hugenholtz P."/>
            <person name="Woyke T."/>
            <person name="Wu D."/>
            <person name="Pukall R."/>
            <person name="Steenblock K."/>
            <person name="Schneider S."/>
            <person name="Klenk H.-P."/>
            <person name="Eisen J.A."/>
        </authorList>
    </citation>
    <scope>NUCLEOTIDE SEQUENCE [LARGE SCALE GENOMIC DNA]</scope>
    <source>
        <strain evidence="6">DSM 14684 / CIP 108061 / JCM 11494 / NBRC 100937 / ID131577</strain>
    </source>
</reference>
<keyword evidence="5" id="KW-0378">Hydrolase</keyword>
<dbReference type="SFLD" id="SFLDG01129">
    <property type="entry name" value="C1.5:_HAD__Beta-PGM__Phosphata"/>
    <property type="match status" value="1"/>
</dbReference>
<dbReference type="eggNOG" id="COG0637">
    <property type="taxonomic scope" value="Bacteria"/>
</dbReference>
<dbReference type="KEGG" id="cwo:Cwoe_3250"/>
<dbReference type="InterPro" id="IPR036412">
    <property type="entry name" value="HAD-like_sf"/>
</dbReference>
<evidence type="ECO:0000313" key="5">
    <source>
        <dbReference type="EMBL" id="ADB51668.1"/>
    </source>
</evidence>
<sequence>MSSSPGLVIFDCDGVLVDSEAISMRELTRAINAADVPMSPGEVHAAFIGGAMETIEREIARRRGAPLPAGWVDDFYAARSVAFEAELEAIPGARATVEAVQRLGLDTCIASQGRPAKMVQTLGLTGLDGLFAADRIFSATMVPRPKPAPDLFLHAARTCGWAPRECVVVEDSALGVRGARAAGMRVLGYVARDRPEDDALALSAAGAEVVRELGEVPGRLALA</sequence>
<organism evidence="5 6">
    <name type="scientific">Conexibacter woesei (strain DSM 14684 / CCUG 47730 / CIP 108061 / JCM 11494 / NBRC 100937 / ID131577)</name>
    <dbReference type="NCBI Taxonomy" id="469383"/>
    <lineage>
        <taxon>Bacteria</taxon>
        <taxon>Bacillati</taxon>
        <taxon>Actinomycetota</taxon>
        <taxon>Thermoleophilia</taxon>
        <taxon>Solirubrobacterales</taxon>
        <taxon>Conexibacteraceae</taxon>
        <taxon>Conexibacter</taxon>
    </lineage>
</organism>
<dbReference type="Pfam" id="PF00702">
    <property type="entry name" value="Hydrolase"/>
    <property type="match status" value="1"/>
</dbReference>
<accession>D3FE52</accession>
<dbReference type="Gene3D" id="1.10.150.240">
    <property type="entry name" value="Putative phosphatase, domain 2"/>
    <property type="match status" value="1"/>
</dbReference>
<evidence type="ECO:0000256" key="4">
    <source>
        <dbReference type="ARBA" id="ARBA00022842"/>
    </source>
</evidence>
<keyword evidence="4" id="KW-0460">Magnesium</keyword>
<dbReference type="SFLD" id="SFLDS00003">
    <property type="entry name" value="Haloacid_Dehalogenase"/>
    <property type="match status" value="1"/>
</dbReference>
<dbReference type="Gene3D" id="3.40.50.1000">
    <property type="entry name" value="HAD superfamily/HAD-like"/>
    <property type="match status" value="1"/>
</dbReference>
<protein>
    <submittedName>
        <fullName evidence="5">HAD-superfamily hydrolase, subfamily IA, variant 3</fullName>
    </submittedName>
</protein>
<dbReference type="SUPFAM" id="SSF56784">
    <property type="entry name" value="HAD-like"/>
    <property type="match status" value="1"/>
</dbReference>
<evidence type="ECO:0000256" key="2">
    <source>
        <dbReference type="ARBA" id="ARBA00006171"/>
    </source>
</evidence>
<dbReference type="HOGENOM" id="CLU_045011_13_2_11"/>
<dbReference type="GO" id="GO:0016787">
    <property type="term" value="F:hydrolase activity"/>
    <property type="evidence" value="ECO:0007669"/>
    <property type="project" value="UniProtKB-KW"/>
</dbReference>
<evidence type="ECO:0000256" key="3">
    <source>
        <dbReference type="ARBA" id="ARBA00022723"/>
    </source>
</evidence>
<dbReference type="Proteomes" id="UP000008229">
    <property type="component" value="Chromosome"/>
</dbReference>
<dbReference type="STRING" id="469383.Cwoe_3250"/>
<keyword evidence="3" id="KW-0479">Metal-binding</keyword>
<dbReference type="InterPro" id="IPR023198">
    <property type="entry name" value="PGP-like_dom2"/>
</dbReference>
<dbReference type="PANTHER" id="PTHR46193:SF10">
    <property type="entry name" value="6-PHOSPHOGLUCONATE PHOSPHATASE"/>
    <property type="match status" value="1"/>
</dbReference>
<reference evidence="5 6" key="1">
    <citation type="journal article" date="2010" name="Stand. Genomic Sci.">
        <title>Complete genome sequence of Conexibacter woesei type strain (ID131577).</title>
        <authorList>
            <person name="Pukall R."/>
            <person name="Lapidus A."/>
            <person name="Glavina Del Rio T."/>
            <person name="Copeland A."/>
            <person name="Tice H."/>
            <person name="Cheng J.-F."/>
            <person name="Lucas S."/>
            <person name="Chen F."/>
            <person name="Nolan M."/>
            <person name="Bruce D."/>
            <person name="Goodwin L."/>
            <person name="Pitluck S."/>
            <person name="Mavromatis K."/>
            <person name="Ivanova N."/>
            <person name="Ovchinnikova G."/>
            <person name="Pati A."/>
            <person name="Chen A."/>
            <person name="Palaniappan K."/>
            <person name="Land M."/>
            <person name="Hauser L."/>
            <person name="Chang Y.-J."/>
            <person name="Jeffries C.D."/>
            <person name="Chain P."/>
            <person name="Meincke L."/>
            <person name="Sims D."/>
            <person name="Brettin T."/>
            <person name="Detter J.C."/>
            <person name="Rohde M."/>
            <person name="Goeker M."/>
            <person name="Bristow J."/>
            <person name="Eisen J.A."/>
            <person name="Markowitz V."/>
            <person name="Kyrpides N.C."/>
            <person name="Klenk H.-P."/>
            <person name="Hugenholtz P."/>
        </authorList>
    </citation>
    <scope>NUCLEOTIDE SEQUENCE [LARGE SCALE GENOMIC DNA]</scope>
    <source>
        <strain evidence="6">DSM 14684 / CIP 108061 / JCM 11494 / NBRC 100937 / ID131577</strain>
    </source>
</reference>
<evidence type="ECO:0000256" key="1">
    <source>
        <dbReference type="ARBA" id="ARBA00001946"/>
    </source>
</evidence>
<proteinExistence type="inferred from homology"/>
<comment type="cofactor">
    <cofactor evidence="1">
        <name>Mg(2+)</name>
        <dbReference type="ChEBI" id="CHEBI:18420"/>
    </cofactor>
</comment>
<name>D3FE52_CONWI</name>
<gene>
    <name evidence="5" type="ordered locus">Cwoe_3250</name>
</gene>
<dbReference type="AlphaFoldDB" id="D3FE52"/>
<dbReference type="PANTHER" id="PTHR46193">
    <property type="entry name" value="6-PHOSPHOGLUCONATE PHOSPHATASE"/>
    <property type="match status" value="1"/>
</dbReference>
<comment type="similarity">
    <text evidence="2">Belongs to the HAD-like hydrolase superfamily. CbbY/CbbZ/Gph/YieH family.</text>
</comment>
<evidence type="ECO:0000313" key="6">
    <source>
        <dbReference type="Proteomes" id="UP000008229"/>
    </source>
</evidence>
<dbReference type="EMBL" id="CP001854">
    <property type="protein sequence ID" value="ADB51668.1"/>
    <property type="molecule type" value="Genomic_DNA"/>
</dbReference>
<dbReference type="NCBIfam" id="TIGR01509">
    <property type="entry name" value="HAD-SF-IA-v3"/>
    <property type="match status" value="1"/>
</dbReference>
<dbReference type="InterPro" id="IPR051600">
    <property type="entry name" value="Beta-PGM-like"/>
</dbReference>
<dbReference type="InterPro" id="IPR023214">
    <property type="entry name" value="HAD_sf"/>
</dbReference>
<dbReference type="OrthoDB" id="9812856at2"/>
<dbReference type="GO" id="GO:0046872">
    <property type="term" value="F:metal ion binding"/>
    <property type="evidence" value="ECO:0007669"/>
    <property type="project" value="UniProtKB-KW"/>
</dbReference>
<dbReference type="InterPro" id="IPR006439">
    <property type="entry name" value="HAD-SF_hydro_IA"/>
</dbReference>
<keyword evidence="6" id="KW-1185">Reference proteome</keyword>
<dbReference type="RefSeq" id="WP_012934719.1">
    <property type="nucleotide sequence ID" value="NC_013739.1"/>
</dbReference>